<evidence type="ECO:0000256" key="1">
    <source>
        <dbReference type="SAM" id="Phobius"/>
    </source>
</evidence>
<comment type="caution">
    <text evidence="2">The sequence shown here is derived from an EMBL/GenBank/DDBJ whole genome shotgun (WGS) entry which is preliminary data.</text>
</comment>
<reference evidence="2" key="1">
    <citation type="submission" date="2023-07" db="EMBL/GenBank/DDBJ databases">
        <title>Sorghum-associated microbial communities from plants grown in Nebraska, USA.</title>
        <authorList>
            <person name="Schachtman D."/>
        </authorList>
    </citation>
    <scope>NUCLEOTIDE SEQUENCE</scope>
    <source>
        <strain evidence="2">DS2795</strain>
    </source>
</reference>
<protein>
    <submittedName>
        <fullName evidence="2">Pilus assembly protein Flp/PilA</fullName>
    </submittedName>
</protein>
<sequence>MPAFVNTSFQEITMLSSITRFLRDEEGATAIEYGIIAGLMALVLTGIFSETGTLAVALNTVFTTIATTLNPS</sequence>
<dbReference type="AlphaFoldDB" id="A0AAW8E770"/>
<evidence type="ECO:0000313" key="2">
    <source>
        <dbReference type="EMBL" id="MDP9927723.1"/>
    </source>
</evidence>
<dbReference type="Pfam" id="PF04964">
    <property type="entry name" value="Flp_Fap"/>
    <property type="match status" value="1"/>
</dbReference>
<feature type="transmembrane region" description="Helical" evidence="1">
    <location>
        <begin position="30"/>
        <end position="49"/>
    </location>
</feature>
<dbReference type="EMBL" id="JAUSRR010000020">
    <property type="protein sequence ID" value="MDP9927723.1"/>
    <property type="molecule type" value="Genomic_DNA"/>
</dbReference>
<dbReference type="Proteomes" id="UP001244295">
    <property type="component" value="Unassembled WGS sequence"/>
</dbReference>
<organism evidence="2 3">
    <name type="scientific">Variovorax boronicumulans</name>
    <dbReference type="NCBI Taxonomy" id="436515"/>
    <lineage>
        <taxon>Bacteria</taxon>
        <taxon>Pseudomonadati</taxon>
        <taxon>Pseudomonadota</taxon>
        <taxon>Betaproteobacteria</taxon>
        <taxon>Burkholderiales</taxon>
        <taxon>Comamonadaceae</taxon>
        <taxon>Variovorax</taxon>
    </lineage>
</organism>
<gene>
    <name evidence="2" type="ORF">J2W25_006777</name>
</gene>
<keyword evidence="1" id="KW-0812">Transmembrane</keyword>
<evidence type="ECO:0000313" key="3">
    <source>
        <dbReference type="Proteomes" id="UP001244295"/>
    </source>
</evidence>
<keyword evidence="1" id="KW-0472">Membrane</keyword>
<accession>A0AAW8E770</accession>
<dbReference type="InterPro" id="IPR007047">
    <property type="entry name" value="Flp_Fap"/>
</dbReference>
<name>A0AAW8E770_9BURK</name>
<proteinExistence type="predicted"/>
<keyword evidence="1" id="KW-1133">Transmembrane helix</keyword>